<dbReference type="Gene3D" id="2.140.10.10">
    <property type="entry name" value="Quinoprotein alcohol dehydrogenase-like superfamily"/>
    <property type="match status" value="2"/>
</dbReference>
<dbReference type="OrthoDB" id="9794322at2"/>
<evidence type="ECO:0000256" key="6">
    <source>
        <dbReference type="ARBA" id="ARBA00023002"/>
    </source>
</evidence>
<protein>
    <submittedName>
        <fullName evidence="11">Pyrrolo-quinoline quinone</fullName>
    </submittedName>
</protein>
<feature type="chain" id="PRO_5002895029" evidence="9">
    <location>
        <begin position="25"/>
        <end position="1008"/>
    </location>
</feature>
<evidence type="ECO:0000256" key="5">
    <source>
        <dbReference type="ARBA" id="ARBA00022729"/>
    </source>
</evidence>
<reference evidence="11 12" key="1">
    <citation type="journal article" date="2011" name="J. Bacteriol.">
        <title>Genome sequence of 'Pedosphaera parvula' Ellin514, an aerobic Verrucomicrobial isolate from pasture soil.</title>
        <authorList>
            <person name="Kant R."/>
            <person name="van Passel M.W."/>
            <person name="Sangwan P."/>
            <person name="Palva A."/>
            <person name="Lucas S."/>
            <person name="Copeland A."/>
            <person name="Lapidus A."/>
            <person name="Glavina Del Rio T."/>
            <person name="Dalin E."/>
            <person name="Tice H."/>
            <person name="Bruce D."/>
            <person name="Goodwin L."/>
            <person name="Pitluck S."/>
            <person name="Chertkov O."/>
            <person name="Larimer F.W."/>
            <person name="Land M.L."/>
            <person name="Hauser L."/>
            <person name="Brettin T.S."/>
            <person name="Detter J.C."/>
            <person name="Han S."/>
            <person name="de Vos W.M."/>
            <person name="Janssen P.H."/>
            <person name="Smidt H."/>
        </authorList>
    </citation>
    <scope>NUCLEOTIDE SEQUENCE [LARGE SCALE GENOMIC DNA]</scope>
    <source>
        <strain evidence="11 12">Ellin514</strain>
    </source>
</reference>
<evidence type="ECO:0000256" key="2">
    <source>
        <dbReference type="ARBA" id="ARBA00008156"/>
    </source>
</evidence>
<dbReference type="GO" id="GO:0046872">
    <property type="term" value="F:metal ion binding"/>
    <property type="evidence" value="ECO:0007669"/>
    <property type="project" value="UniProtKB-KW"/>
</dbReference>
<keyword evidence="3 8" id="KW-0349">Heme</keyword>
<keyword evidence="4 8" id="KW-0479">Metal-binding</keyword>
<dbReference type="InterPro" id="IPR036909">
    <property type="entry name" value="Cyt_c-like_dom_sf"/>
</dbReference>
<dbReference type="PROSITE" id="PS51007">
    <property type="entry name" value="CYTC"/>
    <property type="match status" value="1"/>
</dbReference>
<dbReference type="AlphaFoldDB" id="B9XPQ5"/>
<dbReference type="Pfam" id="PF13442">
    <property type="entry name" value="Cytochrome_CBB3"/>
    <property type="match status" value="1"/>
</dbReference>
<dbReference type="InterPro" id="IPR011047">
    <property type="entry name" value="Quinoprotein_ADH-like_sf"/>
</dbReference>
<keyword evidence="12" id="KW-1185">Reference proteome</keyword>
<dbReference type="Gene3D" id="1.10.760.10">
    <property type="entry name" value="Cytochrome c-like domain"/>
    <property type="match status" value="1"/>
</dbReference>
<comment type="caution">
    <text evidence="11">The sequence shown here is derived from an EMBL/GenBank/DDBJ whole genome shotgun (WGS) entry which is preliminary data.</text>
</comment>
<dbReference type="Pfam" id="PF01261">
    <property type="entry name" value="AP_endonuc_2"/>
    <property type="match status" value="1"/>
</dbReference>
<dbReference type="PANTHER" id="PTHR32303:SF4">
    <property type="entry name" value="QUINOPROTEIN GLUCOSE DEHYDROGENASE"/>
    <property type="match status" value="1"/>
</dbReference>
<sequence length="1008" mass="111756" precursor="true">MNRFLTLCIAALLCLPFFALPGHAQLAAAKDPANLNTALFNHTNLVAWCIVPFDAKKRGPEERAAMLENLGFKLFAYDYRAEHIPSFDAEIETLRRHHIQLLAWWFPTAMNDEARLILDLLKRHNLQPQLWVMGGGEATHGAKEQTARIVSEAARIRAIAEAAAQIHCTVALYNHGGWFGNPDNQIAIITLLRSQAVTNVGIVYNLHHGHDDLDRFPELLQRIKPYLVALNLNGMVREGDKHGQMVLPIGQGDLDLKLLRTIATSGWQGPIGILNHTDEDAETRLRQNLTGLDHLVTQLQQPTENPRHATDYWAVEDAREREKLPLYQEIPAAKPDELTPAQATPKPESFLIWHRSQGDNAGTRYSGLTQITCQNVKDLQVAWTYHSKDAAGNIQCNPIIANGVMFAPTPGKCIVAVNAATGEELWRFKPDGRPAFRGLIYWTGSNGISERVMFCAGRFLYALNPKTGHLLTDFGRDGRIELPGAAQGDFGAATAAPAIYDHTIIVPGFEKDVWAFDAVTGAHRWTFHTIPQPGEFGADTWDRLEHYGANCWAGMALDETRGIAFITTGSPKENFIGTRHLGQNLFANCLIALDARTGKRLWHFQEIRHDIWDLDIPAPPNLTTITRDGKRIDVVTAVTKIGNTLLLDRVTGKPIFPFRLRRAPTSDLPGEQTWPYQPDLELPQPFAKQDFTLADITDRSDEAHEYVLSKFKSSTTGWFRPFSEGKMNLFFGLLGGAEWTGACVDPTTGRLYVSANRIPWIISLFRDDDPPDDPHAPKTPGQVVYEQRCAACHGNNRIGIATCPPLRGLRHRMTDAAIVQQIRNGKNSMPGQPDITETDLKSLVDFLLLRDRPLPVSTEKSERPRYSFNGYNKFVDQDGYLASKPPWGTLNCIDLNTGKIAWRVPLGEHEELTKQGIKNTGTENLGGPIVTAGGLVFCAGTRDNKIRAFDKETGQELWSAKLPWTGTAPPATYEVNGQQFVVVAATGGGKLGTPTGDAYVAFALPARR</sequence>
<evidence type="ECO:0000313" key="11">
    <source>
        <dbReference type="EMBL" id="EEF58178.1"/>
    </source>
</evidence>
<dbReference type="STRING" id="320771.Cflav_PD1378"/>
<evidence type="ECO:0000256" key="9">
    <source>
        <dbReference type="SAM" id="SignalP"/>
    </source>
</evidence>
<feature type="signal peptide" evidence="9">
    <location>
        <begin position="1"/>
        <end position="24"/>
    </location>
</feature>
<dbReference type="InterPro" id="IPR002372">
    <property type="entry name" value="PQQ_rpt_dom"/>
</dbReference>
<dbReference type="InterPro" id="IPR013022">
    <property type="entry name" value="Xyl_isomerase-like_TIM-brl"/>
</dbReference>
<name>B9XPQ5_PEDPL</name>
<dbReference type="Proteomes" id="UP000003688">
    <property type="component" value="Unassembled WGS sequence"/>
</dbReference>
<feature type="domain" description="Cytochrome c" evidence="10">
    <location>
        <begin position="776"/>
        <end position="851"/>
    </location>
</feature>
<dbReference type="Pfam" id="PF01011">
    <property type="entry name" value="PQQ"/>
    <property type="match status" value="2"/>
</dbReference>
<evidence type="ECO:0000313" key="12">
    <source>
        <dbReference type="Proteomes" id="UP000003688"/>
    </source>
</evidence>
<organism evidence="11 12">
    <name type="scientific">Pedosphaera parvula (strain Ellin514)</name>
    <dbReference type="NCBI Taxonomy" id="320771"/>
    <lineage>
        <taxon>Bacteria</taxon>
        <taxon>Pseudomonadati</taxon>
        <taxon>Verrucomicrobiota</taxon>
        <taxon>Pedosphaerae</taxon>
        <taxon>Pedosphaerales</taxon>
        <taxon>Pedosphaeraceae</taxon>
        <taxon>Pedosphaera</taxon>
    </lineage>
</organism>
<keyword evidence="6" id="KW-0560">Oxidoreductase</keyword>
<dbReference type="SUPFAM" id="SSF51658">
    <property type="entry name" value="Xylose isomerase-like"/>
    <property type="match status" value="1"/>
</dbReference>
<dbReference type="SMART" id="SM00564">
    <property type="entry name" value="PQQ"/>
    <property type="match status" value="4"/>
</dbReference>
<comment type="similarity">
    <text evidence="2">Belongs to the bacterial PQQ dehydrogenase family.</text>
</comment>
<proteinExistence type="inferred from homology"/>
<accession>B9XPQ5</accession>
<dbReference type="PANTHER" id="PTHR32303">
    <property type="entry name" value="QUINOPROTEIN ALCOHOL DEHYDROGENASE (CYTOCHROME C)"/>
    <property type="match status" value="1"/>
</dbReference>
<evidence type="ECO:0000256" key="1">
    <source>
        <dbReference type="ARBA" id="ARBA00001931"/>
    </source>
</evidence>
<evidence type="ECO:0000256" key="3">
    <source>
        <dbReference type="ARBA" id="ARBA00022617"/>
    </source>
</evidence>
<keyword evidence="5 9" id="KW-0732">Signal</keyword>
<dbReference type="InterPro" id="IPR036237">
    <property type="entry name" value="Xyl_isomerase-like_sf"/>
</dbReference>
<evidence type="ECO:0000256" key="8">
    <source>
        <dbReference type="PROSITE-ProRule" id="PRU00433"/>
    </source>
</evidence>
<dbReference type="GO" id="GO:0016491">
    <property type="term" value="F:oxidoreductase activity"/>
    <property type="evidence" value="ECO:0007669"/>
    <property type="project" value="UniProtKB-KW"/>
</dbReference>
<dbReference type="EMBL" id="ABOX02000048">
    <property type="protein sequence ID" value="EEF58178.1"/>
    <property type="molecule type" value="Genomic_DNA"/>
</dbReference>
<dbReference type="RefSeq" id="WP_007417791.1">
    <property type="nucleotide sequence ID" value="NZ_ABOX02000048.1"/>
</dbReference>
<evidence type="ECO:0000256" key="7">
    <source>
        <dbReference type="ARBA" id="ARBA00023004"/>
    </source>
</evidence>
<dbReference type="GO" id="GO:0009055">
    <property type="term" value="F:electron transfer activity"/>
    <property type="evidence" value="ECO:0007669"/>
    <property type="project" value="InterPro"/>
</dbReference>
<comment type="cofactor">
    <cofactor evidence="1">
        <name>pyrroloquinoline quinone</name>
        <dbReference type="ChEBI" id="CHEBI:58442"/>
    </cofactor>
</comment>
<evidence type="ECO:0000256" key="4">
    <source>
        <dbReference type="ARBA" id="ARBA00022723"/>
    </source>
</evidence>
<dbReference type="InterPro" id="IPR018391">
    <property type="entry name" value="PQQ_b-propeller_rpt"/>
</dbReference>
<dbReference type="GO" id="GO:0020037">
    <property type="term" value="F:heme binding"/>
    <property type="evidence" value="ECO:0007669"/>
    <property type="project" value="InterPro"/>
</dbReference>
<evidence type="ECO:0000259" key="10">
    <source>
        <dbReference type="PROSITE" id="PS51007"/>
    </source>
</evidence>
<gene>
    <name evidence="11" type="ORF">Cflav_PD1378</name>
</gene>
<dbReference type="InterPro" id="IPR009056">
    <property type="entry name" value="Cyt_c-like_dom"/>
</dbReference>
<dbReference type="Gene3D" id="3.20.20.150">
    <property type="entry name" value="Divalent-metal-dependent TIM barrel enzymes"/>
    <property type="match status" value="1"/>
</dbReference>
<dbReference type="SUPFAM" id="SSF50998">
    <property type="entry name" value="Quinoprotein alcohol dehydrogenase-like"/>
    <property type="match status" value="1"/>
</dbReference>
<keyword evidence="7 8" id="KW-0408">Iron</keyword>
<dbReference type="SUPFAM" id="SSF46626">
    <property type="entry name" value="Cytochrome c"/>
    <property type="match status" value="1"/>
</dbReference>